<dbReference type="GO" id="GO:0046872">
    <property type="term" value="F:metal ion binding"/>
    <property type="evidence" value="ECO:0007669"/>
    <property type="project" value="UniProtKB-KW"/>
</dbReference>
<dbReference type="RefSeq" id="WP_153283368.1">
    <property type="nucleotide sequence ID" value="NZ_CP045644.1"/>
</dbReference>
<accession>A0A5Q0M8A0</accession>
<dbReference type="PANTHER" id="PTHR33938">
    <property type="entry name" value="FERULOYL ESTERASE B-RELATED"/>
    <property type="match status" value="1"/>
</dbReference>
<dbReference type="AlphaFoldDB" id="A0A5Q0M8A0"/>
<organism evidence="8 9">
    <name type="scientific">Variovorax paradoxus</name>
    <dbReference type="NCBI Taxonomy" id="34073"/>
    <lineage>
        <taxon>Bacteria</taxon>
        <taxon>Pseudomonadati</taxon>
        <taxon>Pseudomonadota</taxon>
        <taxon>Betaproteobacteria</taxon>
        <taxon>Burkholderiales</taxon>
        <taxon>Comamonadaceae</taxon>
        <taxon>Variovorax</taxon>
    </lineage>
</organism>
<keyword evidence="6" id="KW-0106">Calcium</keyword>
<protein>
    <submittedName>
        <fullName evidence="8">Tannase/feruloyl esterase family alpha/beta hydrolase</fullName>
    </submittedName>
</protein>
<evidence type="ECO:0000313" key="8">
    <source>
        <dbReference type="EMBL" id="QFZ84745.1"/>
    </source>
</evidence>
<dbReference type="PANTHER" id="PTHR33938:SF15">
    <property type="entry name" value="FERULOYL ESTERASE B-RELATED"/>
    <property type="match status" value="1"/>
</dbReference>
<evidence type="ECO:0000256" key="5">
    <source>
        <dbReference type="ARBA" id="ARBA00022801"/>
    </source>
</evidence>
<evidence type="ECO:0000256" key="1">
    <source>
        <dbReference type="ARBA" id="ARBA00006249"/>
    </source>
</evidence>
<keyword evidence="5 8" id="KW-0378">Hydrolase</keyword>
<dbReference type="EMBL" id="CP045644">
    <property type="protein sequence ID" value="QFZ84745.1"/>
    <property type="molecule type" value="Genomic_DNA"/>
</dbReference>
<dbReference type="PROSITE" id="PS51257">
    <property type="entry name" value="PROKAR_LIPOPROTEIN"/>
    <property type="match status" value="1"/>
</dbReference>
<comment type="similarity">
    <text evidence="1">Belongs to the tannase family.</text>
</comment>
<dbReference type="Proteomes" id="UP000326780">
    <property type="component" value="Chromosome"/>
</dbReference>
<keyword evidence="4" id="KW-0732">Signal</keyword>
<sequence>MKLTRIALSAVGGSIASLLVACGGGGDRGLYALVSPSATPPAQPPAPAPSTASAKCDQKGLQEALVGVEGDISIEGASISTAAPGSTALLPEFCRVVGVAKPTADSHINFEVWVPTSTWNRKYLSSSEGGFAGALTYASMASHLKRGYATAGTDTGHSAREAYWMVDHPERVTDYGYRGKHLQTVAAKAVAKAIYGQAPDYSYFAGCSNGGRQGRMELQRYPDDYDGYVIGAPANNWTGQTTYWMWMNQAFADPASAIPDEKLPAIDAATQAQCDALDGVTDGVITNPKACKFDVDALACAPGQDDNSCLTTPQVTALKKIYEGPRDSSGNQLFPPVEPGAEAAKYGWSPLVNFAGFVTNPAGARSSLGTRTVGGMLYNKKDYDPLQFNFDTDPLILTNALGEKLNAVNPDLRVQKAKGIKVLEYHGWNDPALSPGETIKYYNQVVSVIGGLAQTQEFYRLYMVPGMAHCGSGPGPNSFGADQYDPSATPKEDMIQALEQWVEKGVAPGSLIATKFLNDDPAQAVVSRRPLCVFPQEQTYIGGDPSVPESFACQ</sequence>
<name>A0A5Q0M8A0_VARPD</name>
<dbReference type="InterPro" id="IPR029058">
    <property type="entry name" value="AB_hydrolase_fold"/>
</dbReference>
<evidence type="ECO:0000256" key="2">
    <source>
        <dbReference type="ARBA" id="ARBA00022487"/>
    </source>
</evidence>
<dbReference type="SUPFAM" id="SSF53474">
    <property type="entry name" value="alpha/beta-Hydrolases"/>
    <property type="match status" value="1"/>
</dbReference>
<evidence type="ECO:0000256" key="4">
    <source>
        <dbReference type="ARBA" id="ARBA00022729"/>
    </source>
</evidence>
<reference evidence="8 9" key="1">
    <citation type="submission" date="2019-10" db="EMBL/GenBank/DDBJ databases">
        <title>Complete genome sequence of Variovorax paradoxus 5C-2.</title>
        <authorList>
            <person name="Gogoleva N.E."/>
            <person name="Balkin A.S."/>
        </authorList>
    </citation>
    <scope>NUCLEOTIDE SEQUENCE [LARGE SCALE GENOMIC DNA]</scope>
    <source>
        <strain evidence="8 9">5C-2</strain>
    </source>
</reference>
<evidence type="ECO:0000313" key="9">
    <source>
        <dbReference type="Proteomes" id="UP000326780"/>
    </source>
</evidence>
<dbReference type="Pfam" id="PF07519">
    <property type="entry name" value="Tannase"/>
    <property type="match status" value="1"/>
</dbReference>
<keyword evidence="7" id="KW-1015">Disulfide bond</keyword>
<evidence type="ECO:0000256" key="7">
    <source>
        <dbReference type="ARBA" id="ARBA00023157"/>
    </source>
</evidence>
<dbReference type="GO" id="GO:0052689">
    <property type="term" value="F:carboxylic ester hydrolase activity"/>
    <property type="evidence" value="ECO:0007669"/>
    <property type="project" value="UniProtKB-KW"/>
</dbReference>
<proteinExistence type="inferred from homology"/>
<keyword evidence="2" id="KW-0719">Serine esterase</keyword>
<gene>
    <name evidence="8" type="ORF">GFK26_19225</name>
</gene>
<dbReference type="InterPro" id="IPR011118">
    <property type="entry name" value="Tannase/feruloyl_esterase"/>
</dbReference>
<evidence type="ECO:0000256" key="6">
    <source>
        <dbReference type="ARBA" id="ARBA00022837"/>
    </source>
</evidence>
<keyword evidence="3" id="KW-0479">Metal-binding</keyword>
<evidence type="ECO:0000256" key="3">
    <source>
        <dbReference type="ARBA" id="ARBA00022723"/>
    </source>
</evidence>